<dbReference type="PANTHER" id="PTHR30250:SF11">
    <property type="entry name" value="O-ANTIGEN TRANSPORTER-RELATED"/>
    <property type="match status" value="1"/>
</dbReference>
<feature type="transmembrane region" description="Helical" evidence="6">
    <location>
        <begin position="395"/>
        <end position="413"/>
    </location>
</feature>
<feature type="transmembrane region" description="Helical" evidence="6">
    <location>
        <begin position="81"/>
        <end position="103"/>
    </location>
</feature>
<keyword evidence="2" id="KW-1003">Cell membrane</keyword>
<evidence type="ECO:0000256" key="6">
    <source>
        <dbReference type="SAM" id="Phobius"/>
    </source>
</evidence>
<keyword evidence="3 6" id="KW-0812">Transmembrane</keyword>
<protein>
    <submittedName>
        <fullName evidence="7">O-antigen/teichoic acid export membrane protein</fullName>
    </submittedName>
</protein>
<evidence type="ECO:0000256" key="1">
    <source>
        <dbReference type="ARBA" id="ARBA00004651"/>
    </source>
</evidence>
<gene>
    <name evidence="7" type="ORF">EV684_11049</name>
</gene>
<feature type="transmembrane region" description="Helical" evidence="6">
    <location>
        <begin position="12"/>
        <end position="29"/>
    </location>
</feature>
<dbReference type="InterPro" id="IPR050833">
    <property type="entry name" value="Poly_Biosynth_Transport"/>
</dbReference>
<dbReference type="OrthoDB" id="9154882at2"/>
<feature type="transmembrane region" description="Helical" evidence="6">
    <location>
        <begin position="429"/>
        <end position="447"/>
    </location>
</feature>
<evidence type="ECO:0000256" key="5">
    <source>
        <dbReference type="ARBA" id="ARBA00023136"/>
    </source>
</evidence>
<evidence type="ECO:0000313" key="8">
    <source>
        <dbReference type="Proteomes" id="UP000295106"/>
    </source>
</evidence>
<keyword evidence="4 6" id="KW-1133">Transmembrane helix</keyword>
<evidence type="ECO:0000256" key="4">
    <source>
        <dbReference type="ARBA" id="ARBA00022989"/>
    </source>
</evidence>
<proteinExistence type="predicted"/>
<comment type="caution">
    <text evidence="7">The sequence shown here is derived from an EMBL/GenBank/DDBJ whole genome shotgun (WGS) entry which is preliminary data.</text>
</comment>
<evidence type="ECO:0000256" key="3">
    <source>
        <dbReference type="ARBA" id="ARBA00022692"/>
    </source>
</evidence>
<dbReference type="EMBL" id="SLXD01000010">
    <property type="protein sequence ID" value="TCP01119.1"/>
    <property type="molecule type" value="Genomic_DNA"/>
</dbReference>
<dbReference type="AlphaFoldDB" id="A0A4R2M221"/>
<feature type="transmembrane region" description="Helical" evidence="6">
    <location>
        <begin position="239"/>
        <end position="259"/>
    </location>
</feature>
<dbReference type="RefSeq" id="WP_132648246.1">
    <property type="nucleotide sequence ID" value="NZ_NRRI01000013.1"/>
</dbReference>
<dbReference type="Proteomes" id="UP000295106">
    <property type="component" value="Unassembled WGS sequence"/>
</dbReference>
<dbReference type="PANTHER" id="PTHR30250">
    <property type="entry name" value="PST FAMILY PREDICTED COLANIC ACID TRANSPORTER"/>
    <property type="match status" value="1"/>
</dbReference>
<dbReference type="GO" id="GO:0005886">
    <property type="term" value="C:plasma membrane"/>
    <property type="evidence" value="ECO:0007669"/>
    <property type="project" value="UniProtKB-SubCell"/>
</dbReference>
<organism evidence="7 8">
    <name type="scientific">Rubrivivax gelatinosus</name>
    <name type="common">Rhodocyclus gelatinosus</name>
    <name type="synonym">Rhodopseudomonas gelatinosa</name>
    <dbReference type="NCBI Taxonomy" id="28068"/>
    <lineage>
        <taxon>Bacteria</taxon>
        <taxon>Pseudomonadati</taxon>
        <taxon>Pseudomonadota</taxon>
        <taxon>Betaproteobacteria</taxon>
        <taxon>Burkholderiales</taxon>
        <taxon>Sphaerotilaceae</taxon>
        <taxon>Rubrivivax</taxon>
    </lineage>
</organism>
<feature type="transmembrane region" description="Helical" evidence="6">
    <location>
        <begin position="307"/>
        <end position="328"/>
    </location>
</feature>
<reference evidence="7 8" key="1">
    <citation type="submission" date="2019-03" db="EMBL/GenBank/DDBJ databases">
        <title>Genomic Encyclopedia of Type Strains, Phase IV (KMG-IV): sequencing the most valuable type-strain genomes for metagenomic binning, comparative biology and taxonomic classification.</title>
        <authorList>
            <person name="Goeker M."/>
        </authorList>
    </citation>
    <scope>NUCLEOTIDE SEQUENCE [LARGE SCALE GENOMIC DNA]</scope>
    <source>
        <strain evidence="7 8">DSM 1709</strain>
    </source>
</reference>
<name>A0A4R2M221_RUBGE</name>
<evidence type="ECO:0000313" key="7">
    <source>
        <dbReference type="EMBL" id="TCP01119.1"/>
    </source>
</evidence>
<sequence>MASLGRFAATRLLAGVIGLLQVLLLARWMPVAEFASYSVLMAAMAVATVVGSLGVDRVLYRQLPLAHLAGASAEVLRLGRWALAARLAVATPVAAAIVAVTGAPGGALGPLESMAFVALLTATQVQADLSSATANALLRFEAQARITTTMLAVRLLAAWAVHLGPGGLSAEAVLVISIAGNLVQTGLVRWLAVRPALAAALPAAGGPRYEAPPIRALAAASGTNYLSYLFGLPWQGPTATLIVGATAGAAETALFALLMNLMERTRQYLPLQLLQNAVEPALIRRYAVDGDHAAVARQVELLRRANFGLLALVAVLCLAFGDQAIGALTAGKYAGGGTLAALMFAALAVRGVSGGLFISANVLGEMPALTRIYGVVTLAALPLLAWAALRWGGSGVIVVSVLPSVLLWAGLRLRGWRCALGVWRVDKDLLFVLSGGLAFGAGELALRALAAPWALPCGASASTVAYVAASRLARAWRGVDLQRLREGLKGHAA</sequence>
<feature type="transmembrane region" description="Helical" evidence="6">
    <location>
        <begin position="372"/>
        <end position="389"/>
    </location>
</feature>
<feature type="transmembrane region" description="Helical" evidence="6">
    <location>
        <begin position="340"/>
        <end position="360"/>
    </location>
</feature>
<accession>A0A4R2M221</accession>
<comment type="subcellular location">
    <subcellularLocation>
        <location evidence="1">Cell membrane</location>
        <topology evidence="1">Multi-pass membrane protein</topology>
    </subcellularLocation>
</comment>
<evidence type="ECO:0000256" key="2">
    <source>
        <dbReference type="ARBA" id="ARBA00022475"/>
    </source>
</evidence>
<feature type="transmembrane region" description="Helical" evidence="6">
    <location>
        <begin position="35"/>
        <end position="60"/>
    </location>
</feature>
<keyword evidence="5 6" id="KW-0472">Membrane</keyword>